<sequence length="46" mass="5377">MVWRLYLSNYLYLVNNYSPLPLICLSFLVAVNIILKVIFGVPVQYL</sequence>
<name>A0A223NTB0_9SPHI</name>
<keyword evidence="3" id="KW-1185">Reference proteome</keyword>
<keyword evidence="1" id="KW-0812">Transmembrane</keyword>
<keyword evidence="1" id="KW-0472">Membrane</keyword>
<reference evidence="2 3" key="1">
    <citation type="submission" date="2017-08" db="EMBL/GenBank/DDBJ databases">
        <title>Complete genome sequence of Mucilaginibacter sp. strain BJC16-A31.</title>
        <authorList>
            <consortium name="Henan University of Science and Technology"/>
            <person name="You X."/>
        </authorList>
    </citation>
    <scope>NUCLEOTIDE SEQUENCE [LARGE SCALE GENOMIC DNA]</scope>
    <source>
        <strain evidence="2 3">BJC16-A31</strain>
    </source>
</reference>
<accession>A0A223NTB0</accession>
<dbReference type="EMBL" id="CP022743">
    <property type="protein sequence ID" value="ASU33087.1"/>
    <property type="molecule type" value="Genomic_DNA"/>
</dbReference>
<protein>
    <submittedName>
        <fullName evidence="2">Uncharacterized protein</fullName>
    </submittedName>
</protein>
<evidence type="ECO:0000313" key="3">
    <source>
        <dbReference type="Proteomes" id="UP000215002"/>
    </source>
</evidence>
<dbReference type="Proteomes" id="UP000215002">
    <property type="component" value="Chromosome"/>
</dbReference>
<dbReference type="KEGG" id="muc:MuYL_1187"/>
<keyword evidence="1" id="KW-1133">Transmembrane helix</keyword>
<evidence type="ECO:0000313" key="2">
    <source>
        <dbReference type="EMBL" id="ASU33087.1"/>
    </source>
</evidence>
<proteinExistence type="predicted"/>
<organism evidence="2 3">
    <name type="scientific">Mucilaginibacter xinganensis</name>
    <dbReference type="NCBI Taxonomy" id="1234841"/>
    <lineage>
        <taxon>Bacteria</taxon>
        <taxon>Pseudomonadati</taxon>
        <taxon>Bacteroidota</taxon>
        <taxon>Sphingobacteriia</taxon>
        <taxon>Sphingobacteriales</taxon>
        <taxon>Sphingobacteriaceae</taxon>
        <taxon>Mucilaginibacter</taxon>
    </lineage>
</organism>
<evidence type="ECO:0000256" key="1">
    <source>
        <dbReference type="SAM" id="Phobius"/>
    </source>
</evidence>
<feature type="transmembrane region" description="Helical" evidence="1">
    <location>
        <begin position="20"/>
        <end position="39"/>
    </location>
</feature>
<dbReference type="AlphaFoldDB" id="A0A223NTB0"/>
<gene>
    <name evidence="2" type="ORF">MuYL_1187</name>
</gene>